<comment type="caution">
    <text evidence="1">The sequence shown here is derived from an EMBL/GenBank/DDBJ whole genome shotgun (WGS) entry which is preliminary data.</text>
</comment>
<accession>A0A8T2XN60</accession>
<keyword evidence="2" id="KW-1185">Reference proteome</keyword>
<proteinExistence type="predicted"/>
<dbReference type="PANTHER" id="PTHR20953:SF3">
    <property type="entry name" value="P-LOOP CONTAINING NUCLEOSIDE TRIPHOSPHATE HYDROLASES SUPERFAMILY PROTEIN"/>
    <property type="match status" value="1"/>
</dbReference>
<dbReference type="EMBL" id="JACEGQ020000011">
    <property type="protein sequence ID" value="KAH8494174.1"/>
    <property type="molecule type" value="Genomic_DNA"/>
</dbReference>
<protein>
    <submittedName>
        <fullName evidence="1">Uncharacterized protein</fullName>
    </submittedName>
</protein>
<sequence length="232" mass="26731">MLCFSLLPIPRHLPLPPFSLTGTLQFSPKNFVGFFRFRILQFLLHRELYDVVEVVMGLGGKPLARFPSGDFVLSDCPITLLGSPACYFTAWDSASGHCSWNHNRNLIMNPSLEMLVGGIKSVTLWDEEANRRGVQKMVMERKGPSTFSYGVERISKTELRVHRSLEATVYAILLDGRIGHNEFTSESHLDMRDNSLEYEVLLRLYIYRCEKYWIWNLHKEDTKLSDKINALE</sequence>
<reference evidence="1" key="1">
    <citation type="journal article" date="2021" name="J. Hered.">
        <title>Genome Assembly of Salicaceae Populus deltoides (Eastern Cottonwood) I-69 Based on Nanopore Sequencing and Hi-C Technologies.</title>
        <authorList>
            <person name="Bai S."/>
            <person name="Wu H."/>
            <person name="Zhang J."/>
            <person name="Pan Z."/>
            <person name="Zhao W."/>
            <person name="Li Z."/>
            <person name="Tong C."/>
        </authorList>
    </citation>
    <scope>NUCLEOTIDE SEQUENCE</scope>
    <source>
        <tissue evidence="1">Leaf</tissue>
    </source>
</reference>
<organism evidence="1 2">
    <name type="scientific">Populus deltoides</name>
    <name type="common">Eastern poplar</name>
    <name type="synonym">Eastern cottonwood</name>
    <dbReference type="NCBI Taxonomy" id="3696"/>
    <lineage>
        <taxon>Eukaryota</taxon>
        <taxon>Viridiplantae</taxon>
        <taxon>Streptophyta</taxon>
        <taxon>Embryophyta</taxon>
        <taxon>Tracheophyta</taxon>
        <taxon>Spermatophyta</taxon>
        <taxon>Magnoliopsida</taxon>
        <taxon>eudicotyledons</taxon>
        <taxon>Gunneridae</taxon>
        <taxon>Pentapetalae</taxon>
        <taxon>rosids</taxon>
        <taxon>fabids</taxon>
        <taxon>Malpighiales</taxon>
        <taxon>Salicaceae</taxon>
        <taxon>Saliceae</taxon>
        <taxon>Populus</taxon>
    </lineage>
</organism>
<dbReference type="AlphaFoldDB" id="A0A8T2XN60"/>
<dbReference type="GO" id="GO:0009507">
    <property type="term" value="C:chloroplast"/>
    <property type="evidence" value="ECO:0007669"/>
    <property type="project" value="TreeGrafter"/>
</dbReference>
<feature type="non-terminal residue" evidence="1">
    <location>
        <position position="232"/>
    </location>
</feature>
<evidence type="ECO:0000313" key="2">
    <source>
        <dbReference type="Proteomes" id="UP000807159"/>
    </source>
</evidence>
<gene>
    <name evidence="1" type="ORF">H0E87_020805</name>
</gene>
<dbReference type="PANTHER" id="PTHR20953">
    <property type="entry name" value="KINASE-RELATED"/>
    <property type="match status" value="1"/>
</dbReference>
<evidence type="ECO:0000313" key="1">
    <source>
        <dbReference type="EMBL" id="KAH8494174.1"/>
    </source>
</evidence>
<name>A0A8T2XN60_POPDE</name>
<dbReference type="Proteomes" id="UP000807159">
    <property type="component" value="Chromosome 11"/>
</dbReference>